<dbReference type="GO" id="GO:0016829">
    <property type="term" value="F:lyase activity"/>
    <property type="evidence" value="ECO:0007669"/>
    <property type="project" value="UniProtKB-KW"/>
</dbReference>
<evidence type="ECO:0000256" key="8">
    <source>
        <dbReference type="RuleBase" id="RU364100"/>
    </source>
</evidence>
<dbReference type="EMBL" id="AATP01000001">
    <property type="protein sequence ID" value="EAU42675.1"/>
    <property type="molecule type" value="Genomic_DNA"/>
</dbReference>
<keyword evidence="6" id="KW-0238">DNA-binding</keyword>
<evidence type="ECO:0000256" key="4">
    <source>
        <dbReference type="ARBA" id="ARBA00022801"/>
    </source>
</evidence>
<comment type="similarity">
    <text evidence="1 8">Belongs to the SOS response-associated peptidase family.</text>
</comment>
<dbReference type="STRING" id="217511.GCA_001463845_00281"/>
<accession>Q0G6N9</accession>
<dbReference type="EC" id="3.4.-.-" evidence="8"/>
<evidence type="ECO:0000256" key="3">
    <source>
        <dbReference type="ARBA" id="ARBA00022763"/>
    </source>
</evidence>
<dbReference type="SUPFAM" id="SSF143081">
    <property type="entry name" value="BB1717-like"/>
    <property type="match status" value="1"/>
</dbReference>
<reference evidence="10 11" key="1">
    <citation type="journal article" date="2010" name="J. Bacteriol.">
        <title>Genome sequence of Fulvimarina pelagi HTCC2506T, a Mn(II)-oxidizing alphaproteobacterium possessing an aerobic anoxygenic photosynthetic gene cluster and Xanthorhodopsin.</title>
        <authorList>
            <person name="Kang I."/>
            <person name="Oh H.M."/>
            <person name="Lim S.I."/>
            <person name="Ferriera S."/>
            <person name="Giovannoni S.J."/>
            <person name="Cho J.C."/>
        </authorList>
    </citation>
    <scope>NUCLEOTIDE SEQUENCE [LARGE SCALE GENOMIC DNA]</scope>
    <source>
        <strain evidence="10 11">HTCC2506</strain>
    </source>
</reference>
<keyword evidence="7" id="KW-0456">Lyase</keyword>
<evidence type="ECO:0000256" key="7">
    <source>
        <dbReference type="ARBA" id="ARBA00023239"/>
    </source>
</evidence>
<sequence>MALHRGTRVYRNHQLLDGAAVALFPLPMCGRFALHASPEIVAEFLSLDEIDEFPPRYNIAPTQPILIAIGGHQDRPDANRANRSAQLARWGLIPSWVKDASKFPLLINARGETAATKNSFRAAMKYRRCLIPATEFYEWRRTGGGPSEPFLFRPKFGRPFAFAGLMETTIDPDGGEIDTAAIVTTKASGPPADIHDRMPVAIEEGEFERWLDCRDYNPAGVADLIAGSAVRGFEIVRIGTAVNKVMNADPSIQEPVDEHPIRSTGETKTAREADTGSHSDDVDQLKLI</sequence>
<gene>
    <name evidence="10" type="ORF">FP2506_07536</name>
</gene>
<dbReference type="eggNOG" id="COG2135">
    <property type="taxonomic scope" value="Bacteria"/>
</dbReference>
<evidence type="ECO:0000313" key="11">
    <source>
        <dbReference type="Proteomes" id="UP000004310"/>
    </source>
</evidence>
<feature type="region of interest" description="Disordered" evidence="9">
    <location>
        <begin position="249"/>
        <end position="288"/>
    </location>
</feature>
<organism evidence="10 11">
    <name type="scientific">Fulvimarina pelagi HTCC2506</name>
    <dbReference type="NCBI Taxonomy" id="314231"/>
    <lineage>
        <taxon>Bacteria</taxon>
        <taxon>Pseudomonadati</taxon>
        <taxon>Pseudomonadota</taxon>
        <taxon>Alphaproteobacteria</taxon>
        <taxon>Hyphomicrobiales</taxon>
        <taxon>Aurantimonadaceae</taxon>
        <taxon>Fulvimarina</taxon>
    </lineage>
</organism>
<evidence type="ECO:0000313" key="10">
    <source>
        <dbReference type="EMBL" id="EAU42675.1"/>
    </source>
</evidence>
<dbReference type="Proteomes" id="UP000004310">
    <property type="component" value="Unassembled WGS sequence"/>
</dbReference>
<dbReference type="InterPro" id="IPR036590">
    <property type="entry name" value="SRAP-like"/>
</dbReference>
<dbReference type="HOGENOM" id="CLU_035990_6_0_5"/>
<dbReference type="Pfam" id="PF02586">
    <property type="entry name" value="SRAP"/>
    <property type="match status" value="1"/>
</dbReference>
<evidence type="ECO:0000256" key="6">
    <source>
        <dbReference type="ARBA" id="ARBA00023125"/>
    </source>
</evidence>
<dbReference type="Gene3D" id="3.90.1680.10">
    <property type="entry name" value="SOS response associated peptidase-like"/>
    <property type="match status" value="1"/>
</dbReference>
<keyword evidence="4 8" id="KW-0378">Hydrolase</keyword>
<dbReference type="GO" id="GO:0008233">
    <property type="term" value="F:peptidase activity"/>
    <property type="evidence" value="ECO:0007669"/>
    <property type="project" value="UniProtKB-KW"/>
</dbReference>
<feature type="compositionally biased region" description="Basic and acidic residues" evidence="9">
    <location>
        <begin position="268"/>
        <end position="288"/>
    </location>
</feature>
<keyword evidence="11" id="KW-1185">Reference proteome</keyword>
<keyword evidence="5" id="KW-0190">Covalent protein-DNA linkage</keyword>
<protein>
    <recommendedName>
        <fullName evidence="8">Abasic site processing protein</fullName>
        <ecNumber evidence="8">3.4.-.-</ecNumber>
    </recommendedName>
</protein>
<evidence type="ECO:0000256" key="9">
    <source>
        <dbReference type="SAM" id="MobiDB-lite"/>
    </source>
</evidence>
<dbReference type="InterPro" id="IPR003738">
    <property type="entry name" value="SRAP"/>
</dbReference>
<name>Q0G6N9_9HYPH</name>
<dbReference type="PANTHER" id="PTHR13604">
    <property type="entry name" value="DC12-RELATED"/>
    <property type="match status" value="1"/>
</dbReference>
<dbReference type="AlphaFoldDB" id="Q0G6N9"/>
<dbReference type="GO" id="GO:0003697">
    <property type="term" value="F:single-stranded DNA binding"/>
    <property type="evidence" value="ECO:0007669"/>
    <property type="project" value="InterPro"/>
</dbReference>
<evidence type="ECO:0000256" key="1">
    <source>
        <dbReference type="ARBA" id="ARBA00008136"/>
    </source>
</evidence>
<keyword evidence="3" id="KW-0227">DNA damage</keyword>
<dbReference type="PANTHER" id="PTHR13604:SF0">
    <property type="entry name" value="ABASIC SITE PROCESSING PROTEIN HMCES"/>
    <property type="match status" value="1"/>
</dbReference>
<evidence type="ECO:0000256" key="2">
    <source>
        <dbReference type="ARBA" id="ARBA00022670"/>
    </source>
</evidence>
<proteinExistence type="inferred from homology"/>
<dbReference type="GO" id="GO:0106300">
    <property type="term" value="P:protein-DNA covalent cross-linking repair"/>
    <property type="evidence" value="ECO:0007669"/>
    <property type="project" value="InterPro"/>
</dbReference>
<dbReference type="GO" id="GO:0006508">
    <property type="term" value="P:proteolysis"/>
    <property type="evidence" value="ECO:0007669"/>
    <property type="project" value="UniProtKB-KW"/>
</dbReference>
<comment type="caution">
    <text evidence="10">The sequence shown here is derived from an EMBL/GenBank/DDBJ whole genome shotgun (WGS) entry which is preliminary data.</text>
</comment>
<evidence type="ECO:0000256" key="5">
    <source>
        <dbReference type="ARBA" id="ARBA00023124"/>
    </source>
</evidence>
<keyword evidence="2 8" id="KW-0645">Protease</keyword>